<dbReference type="PROSITE" id="PS50142">
    <property type="entry name" value="RNASE_3_2"/>
    <property type="match status" value="1"/>
</dbReference>
<feature type="domain" description="RNase III" evidence="10">
    <location>
        <begin position="6"/>
        <end position="134"/>
    </location>
</feature>
<dbReference type="NCBIfam" id="TIGR02191">
    <property type="entry name" value="RNaseIII"/>
    <property type="match status" value="1"/>
</dbReference>
<dbReference type="GO" id="GO:0004525">
    <property type="term" value="F:ribonuclease III activity"/>
    <property type="evidence" value="ECO:0007669"/>
    <property type="project" value="UniProtKB-EC"/>
</dbReference>
<comment type="subcellular location">
    <subcellularLocation>
        <location evidence="8">Cytoplasm</location>
    </subcellularLocation>
</comment>
<dbReference type="RefSeq" id="WP_322607218.1">
    <property type="nucleotide sequence ID" value="NZ_JARVCO010000002.1"/>
</dbReference>
<proteinExistence type="inferred from homology"/>
<dbReference type="Gene3D" id="1.10.1520.10">
    <property type="entry name" value="Ribonuclease III domain"/>
    <property type="match status" value="1"/>
</dbReference>
<dbReference type="SMART" id="SM00535">
    <property type="entry name" value="RIBOc"/>
    <property type="match status" value="1"/>
</dbReference>
<dbReference type="SUPFAM" id="SSF69065">
    <property type="entry name" value="RNase III domain-like"/>
    <property type="match status" value="1"/>
</dbReference>
<keyword evidence="8" id="KW-0460">Magnesium</keyword>
<dbReference type="PANTHER" id="PTHR11207:SF0">
    <property type="entry name" value="RIBONUCLEASE 3"/>
    <property type="match status" value="1"/>
</dbReference>
<evidence type="ECO:0000256" key="4">
    <source>
        <dbReference type="ARBA" id="ARBA00022722"/>
    </source>
</evidence>
<keyword evidence="4 8" id="KW-0540">Nuclease</keyword>
<comment type="function">
    <text evidence="8">Digests double-stranded RNA. Involved in the processing of primary rRNA transcript to yield the immediate precursors to the large and small rRNAs (23S and 16S). Processes some mRNAs, and tRNAs when they are encoded in the rRNA operon. Processes pre-crRNA and tracrRNA of type II CRISPR loci if present in the organism.</text>
</comment>
<evidence type="ECO:0000313" key="12">
    <source>
        <dbReference type="Proteomes" id="UP001290861"/>
    </source>
</evidence>
<dbReference type="EC" id="3.1.26.3" evidence="8"/>
<dbReference type="InterPro" id="IPR000999">
    <property type="entry name" value="RNase_III_dom"/>
</dbReference>
<keyword evidence="8" id="KW-0819">tRNA processing</keyword>
<evidence type="ECO:0000256" key="8">
    <source>
        <dbReference type="HAMAP-Rule" id="MF_00104"/>
    </source>
</evidence>
<dbReference type="InterPro" id="IPR011907">
    <property type="entry name" value="RNase_III"/>
</dbReference>
<feature type="binding site" evidence="8">
    <location>
        <position position="123"/>
    </location>
    <ligand>
        <name>Mg(2+)</name>
        <dbReference type="ChEBI" id="CHEBI:18420"/>
    </ligand>
</feature>
<keyword evidence="5 8" id="KW-0255">Endonuclease</keyword>
<evidence type="ECO:0000256" key="5">
    <source>
        <dbReference type="ARBA" id="ARBA00022759"/>
    </source>
</evidence>
<dbReference type="SUPFAM" id="SSF54768">
    <property type="entry name" value="dsRNA-binding domain-like"/>
    <property type="match status" value="1"/>
</dbReference>
<dbReference type="PROSITE" id="PS50137">
    <property type="entry name" value="DS_RBD"/>
    <property type="match status" value="1"/>
</dbReference>
<evidence type="ECO:0000256" key="1">
    <source>
        <dbReference type="ARBA" id="ARBA00000109"/>
    </source>
</evidence>
<keyword evidence="3 8" id="KW-0507">mRNA processing</keyword>
<evidence type="ECO:0000313" key="11">
    <source>
        <dbReference type="EMBL" id="MDZ8117417.1"/>
    </source>
</evidence>
<sequence length="237" mass="26229">MILSPYKTLEQAIGYRFKKKAVLELALTHPSFRYENPETEDDNQRLEYLGDAVLSLMAAEYLFDHNPDAREGDMSKLRSRLTQDRKLAQIGAKIGISEFIRLGVGERKNGGAERASNLADAVEAIIGAAWVDGGAKATNKIFKKVFVPELGKLQSAPVKTNPKGALQEYAQSHGHSIPEYETIEAEGPEHDRVFTIEVSACGKKWHAKASSKREGERLAAFQALEELNSAEEKKAED</sequence>
<keyword evidence="8" id="KW-0479">Metal-binding</keyword>
<dbReference type="PANTHER" id="PTHR11207">
    <property type="entry name" value="RIBONUCLEASE III"/>
    <property type="match status" value="1"/>
</dbReference>
<keyword evidence="12" id="KW-1185">Reference proteome</keyword>
<comment type="caution">
    <text evidence="11">The sequence shown here is derived from an EMBL/GenBank/DDBJ whole genome shotgun (WGS) entry which is preliminary data.</text>
</comment>
<organism evidence="11 12">
    <name type="scientific">Pontiella agarivorans</name>
    <dbReference type="NCBI Taxonomy" id="3038953"/>
    <lineage>
        <taxon>Bacteria</taxon>
        <taxon>Pseudomonadati</taxon>
        <taxon>Kiritimatiellota</taxon>
        <taxon>Kiritimatiellia</taxon>
        <taxon>Kiritimatiellales</taxon>
        <taxon>Pontiellaceae</taxon>
        <taxon>Pontiella</taxon>
    </lineage>
</organism>
<feature type="binding site" evidence="8">
    <location>
        <position position="120"/>
    </location>
    <ligand>
        <name>Mg(2+)</name>
        <dbReference type="ChEBI" id="CHEBI:18420"/>
    </ligand>
</feature>
<keyword evidence="7 8" id="KW-0694">RNA-binding</keyword>
<protein>
    <recommendedName>
        <fullName evidence="8">Ribonuclease 3</fullName>
        <ecNumber evidence="8">3.1.26.3</ecNumber>
    </recommendedName>
    <alternativeName>
        <fullName evidence="8">Ribonuclease III</fullName>
        <shortName evidence="8">RNase III</shortName>
    </alternativeName>
</protein>
<keyword evidence="6 8" id="KW-0378">Hydrolase</keyword>
<gene>
    <name evidence="8 11" type="primary">rnc</name>
    <name evidence="11" type="ORF">P9H32_02165</name>
</gene>
<dbReference type="InterPro" id="IPR014720">
    <property type="entry name" value="dsRBD_dom"/>
</dbReference>
<comment type="cofactor">
    <cofactor evidence="8">
        <name>Mg(2+)</name>
        <dbReference type="ChEBI" id="CHEBI:18420"/>
    </cofactor>
</comment>
<feature type="domain" description="DRBM" evidence="9">
    <location>
        <begin position="161"/>
        <end position="229"/>
    </location>
</feature>
<keyword evidence="8" id="KW-0698">rRNA processing</keyword>
<comment type="similarity">
    <text evidence="2">Belongs to the ribonuclease III family.</text>
</comment>
<comment type="subunit">
    <text evidence="8">Homodimer.</text>
</comment>
<dbReference type="CDD" id="cd10845">
    <property type="entry name" value="DSRM_RNAse_III_family"/>
    <property type="match status" value="1"/>
</dbReference>
<evidence type="ECO:0000256" key="3">
    <source>
        <dbReference type="ARBA" id="ARBA00022664"/>
    </source>
</evidence>
<dbReference type="Pfam" id="PF00035">
    <property type="entry name" value="dsrm"/>
    <property type="match status" value="1"/>
</dbReference>
<feature type="active site" evidence="8">
    <location>
        <position position="51"/>
    </location>
</feature>
<keyword evidence="8" id="KW-0963">Cytoplasm</keyword>
<dbReference type="Proteomes" id="UP001290861">
    <property type="component" value="Unassembled WGS sequence"/>
</dbReference>
<evidence type="ECO:0000259" key="10">
    <source>
        <dbReference type="PROSITE" id="PS50142"/>
    </source>
</evidence>
<dbReference type="SMART" id="SM00358">
    <property type="entry name" value="DSRM"/>
    <property type="match status" value="1"/>
</dbReference>
<dbReference type="CDD" id="cd00593">
    <property type="entry name" value="RIBOc"/>
    <property type="match status" value="1"/>
</dbReference>
<dbReference type="Pfam" id="PF14622">
    <property type="entry name" value="Ribonucleas_3_3"/>
    <property type="match status" value="1"/>
</dbReference>
<accession>A0ABU5MT97</accession>
<evidence type="ECO:0000256" key="6">
    <source>
        <dbReference type="ARBA" id="ARBA00022801"/>
    </source>
</evidence>
<dbReference type="Gene3D" id="3.30.160.20">
    <property type="match status" value="1"/>
</dbReference>
<name>A0ABU5MT97_9BACT</name>
<dbReference type="PROSITE" id="PS00517">
    <property type="entry name" value="RNASE_3_1"/>
    <property type="match status" value="1"/>
</dbReference>
<feature type="binding site" evidence="8">
    <location>
        <position position="47"/>
    </location>
    <ligand>
        <name>Mg(2+)</name>
        <dbReference type="ChEBI" id="CHEBI:18420"/>
    </ligand>
</feature>
<dbReference type="InterPro" id="IPR036389">
    <property type="entry name" value="RNase_III_sf"/>
</dbReference>
<keyword evidence="8" id="KW-0699">rRNA-binding</keyword>
<comment type="catalytic activity">
    <reaction evidence="1 8">
        <text>Endonucleolytic cleavage to 5'-phosphomonoester.</text>
        <dbReference type="EC" id="3.1.26.3"/>
    </reaction>
</comment>
<evidence type="ECO:0000256" key="7">
    <source>
        <dbReference type="ARBA" id="ARBA00022884"/>
    </source>
</evidence>
<evidence type="ECO:0000256" key="2">
    <source>
        <dbReference type="ARBA" id="ARBA00010183"/>
    </source>
</evidence>
<reference evidence="11 12" key="1">
    <citation type="journal article" date="2024" name="Appl. Environ. Microbiol.">
        <title>Pontiella agarivorans sp. nov., a novel marine anaerobic bacterium capable of degrading macroalgal polysaccharides and fixing nitrogen.</title>
        <authorList>
            <person name="Liu N."/>
            <person name="Kivenson V."/>
            <person name="Peng X."/>
            <person name="Cui Z."/>
            <person name="Lankiewicz T.S."/>
            <person name="Gosselin K.M."/>
            <person name="English C.J."/>
            <person name="Blair E.M."/>
            <person name="O'Malley M.A."/>
            <person name="Valentine D.L."/>
        </authorList>
    </citation>
    <scope>NUCLEOTIDE SEQUENCE [LARGE SCALE GENOMIC DNA]</scope>
    <source>
        <strain evidence="11 12">NLcol2</strain>
    </source>
</reference>
<dbReference type="HAMAP" id="MF_00104">
    <property type="entry name" value="RNase_III"/>
    <property type="match status" value="1"/>
</dbReference>
<evidence type="ECO:0000259" key="9">
    <source>
        <dbReference type="PROSITE" id="PS50137"/>
    </source>
</evidence>
<feature type="active site" evidence="8">
    <location>
        <position position="123"/>
    </location>
</feature>
<dbReference type="EMBL" id="JARVCO010000002">
    <property type="protein sequence ID" value="MDZ8117417.1"/>
    <property type="molecule type" value="Genomic_DNA"/>
</dbReference>